<evidence type="ECO:0000313" key="4">
    <source>
        <dbReference type="Proteomes" id="UP000612680"/>
    </source>
</evidence>
<feature type="domain" description="Glycosyltransferase subfamily 4-like N-terminal" evidence="2">
    <location>
        <begin position="14"/>
        <end position="162"/>
    </location>
</feature>
<evidence type="ECO:0000259" key="1">
    <source>
        <dbReference type="Pfam" id="PF00534"/>
    </source>
</evidence>
<accession>A0ABX7ICE0</accession>
<dbReference type="Pfam" id="PF00534">
    <property type="entry name" value="Glycos_transf_1"/>
    <property type="match status" value="1"/>
</dbReference>
<keyword evidence="4" id="KW-1185">Reference proteome</keyword>
<feature type="domain" description="Glycosyl transferase family 1" evidence="1">
    <location>
        <begin position="178"/>
        <end position="324"/>
    </location>
</feature>
<dbReference type="PANTHER" id="PTHR46401:SF8">
    <property type="entry name" value="BLL6006 PROTEIN"/>
    <property type="match status" value="1"/>
</dbReference>
<dbReference type="SUPFAM" id="SSF53756">
    <property type="entry name" value="UDP-Glycosyltransferase/glycogen phosphorylase"/>
    <property type="match status" value="1"/>
</dbReference>
<evidence type="ECO:0000259" key="2">
    <source>
        <dbReference type="Pfam" id="PF13439"/>
    </source>
</evidence>
<evidence type="ECO:0000313" key="3">
    <source>
        <dbReference type="EMBL" id="QRR03388.1"/>
    </source>
</evidence>
<dbReference type="Pfam" id="PF13439">
    <property type="entry name" value="Glyco_transf_4"/>
    <property type="match status" value="1"/>
</dbReference>
<reference evidence="3 4" key="1">
    <citation type="submission" date="2020-06" db="EMBL/GenBank/DDBJ databases">
        <title>Dyadobacter sandarakinus sp. nov., isolated from the soil of the Arctic Yellow River Station.</title>
        <authorList>
            <person name="Zhang Y."/>
            <person name="Peng F."/>
        </authorList>
    </citation>
    <scope>NUCLEOTIDE SEQUENCE [LARGE SCALE GENOMIC DNA]</scope>
    <source>
        <strain evidence="3 4">Q3-56</strain>
    </source>
</reference>
<dbReference type="Proteomes" id="UP000612680">
    <property type="component" value="Chromosome"/>
</dbReference>
<organism evidence="3 4">
    <name type="scientific">Dyadobacter sandarakinus</name>
    <dbReference type="NCBI Taxonomy" id="2747268"/>
    <lineage>
        <taxon>Bacteria</taxon>
        <taxon>Pseudomonadati</taxon>
        <taxon>Bacteroidota</taxon>
        <taxon>Cytophagia</taxon>
        <taxon>Cytophagales</taxon>
        <taxon>Spirosomataceae</taxon>
        <taxon>Dyadobacter</taxon>
    </lineage>
</organism>
<dbReference type="InterPro" id="IPR028098">
    <property type="entry name" value="Glyco_trans_4-like_N"/>
</dbReference>
<gene>
    <name evidence="3" type="ORF">HWI92_21990</name>
</gene>
<dbReference type="EMBL" id="CP056775">
    <property type="protein sequence ID" value="QRR03388.1"/>
    <property type="molecule type" value="Genomic_DNA"/>
</dbReference>
<dbReference type="CDD" id="cd03801">
    <property type="entry name" value="GT4_PimA-like"/>
    <property type="match status" value="1"/>
</dbReference>
<protein>
    <submittedName>
        <fullName evidence="3">Glycosyltransferase family 4 protein</fullName>
    </submittedName>
</protein>
<sequence>MKKKLLYILHDIHIGGVEVALLSAIPELHRQFNLKVLVLGKVDQKMIAHFSEEEKSCFHAFPSPLLHYPAAIFRMVSFALQFKPDVMICSLWRASMIGIIVKRLRKQVTFISFVHNTTFFHRLDAYFTKSAICLADTIFTDSAAVSAFVKAKFNPNTEVTTISFITNKSPVVNLHQLFDKNELRFIYLGRIHRTKNIPLAIDTIDYLRSKGLNASLDIYGRNDGALDEVLAHIRHCSLESVIAFKGELVPAEKQEVIKTYQFLIQLSDAEGMAMSVAEAMQNGLVCFVTPVGEIPNYATDGVSAIFADISTTDTFARSLEKLLATCQDPKSYQVLSDVAFTAFSHVQTYSESLTAAIEAFTLTTPKSRA</sequence>
<dbReference type="Gene3D" id="3.40.50.2000">
    <property type="entry name" value="Glycogen Phosphorylase B"/>
    <property type="match status" value="2"/>
</dbReference>
<dbReference type="RefSeq" id="WP_204659305.1">
    <property type="nucleotide sequence ID" value="NZ_CP056775.1"/>
</dbReference>
<proteinExistence type="predicted"/>
<dbReference type="PANTHER" id="PTHR46401">
    <property type="entry name" value="GLYCOSYLTRANSFERASE WBBK-RELATED"/>
    <property type="match status" value="1"/>
</dbReference>
<name>A0ABX7ICE0_9BACT</name>
<dbReference type="InterPro" id="IPR001296">
    <property type="entry name" value="Glyco_trans_1"/>
</dbReference>